<dbReference type="EMBL" id="FWFJ01000027">
    <property type="protein sequence ID" value="SLN58872.1"/>
    <property type="molecule type" value="Genomic_DNA"/>
</dbReference>
<evidence type="ECO:0000313" key="3">
    <source>
        <dbReference type="Proteomes" id="UP000194012"/>
    </source>
</evidence>
<dbReference type="InterPro" id="IPR048301">
    <property type="entry name" value="NucS_C"/>
</dbReference>
<dbReference type="InterPro" id="IPR011856">
    <property type="entry name" value="tRNA_endonuc-like_dom_sf"/>
</dbReference>
<dbReference type="GO" id="GO:0003676">
    <property type="term" value="F:nucleic acid binding"/>
    <property type="evidence" value="ECO:0007669"/>
    <property type="project" value="InterPro"/>
</dbReference>
<organism evidence="2 3">
    <name type="scientific">Roseovarius gaetbuli</name>
    <dbReference type="NCBI Taxonomy" id="1356575"/>
    <lineage>
        <taxon>Bacteria</taxon>
        <taxon>Pseudomonadati</taxon>
        <taxon>Pseudomonadota</taxon>
        <taxon>Alphaproteobacteria</taxon>
        <taxon>Rhodobacterales</taxon>
        <taxon>Roseobacteraceae</taxon>
        <taxon>Roseovarius</taxon>
    </lineage>
</organism>
<evidence type="ECO:0000313" key="2">
    <source>
        <dbReference type="EMBL" id="SLN58872.1"/>
    </source>
</evidence>
<dbReference type="Gene3D" id="3.40.1350.10">
    <property type="match status" value="1"/>
</dbReference>
<protein>
    <recommendedName>
        <fullName evidence="1">Endonuclease NucS C-terminal domain-containing protein</fullName>
    </recommendedName>
</protein>
<gene>
    <name evidence="2" type="ORF">ROG8370_02692</name>
</gene>
<proteinExistence type="predicted"/>
<keyword evidence="3" id="KW-1185">Reference proteome</keyword>
<dbReference type="GO" id="GO:0004519">
    <property type="term" value="F:endonuclease activity"/>
    <property type="evidence" value="ECO:0007669"/>
    <property type="project" value="InterPro"/>
</dbReference>
<dbReference type="Pfam" id="PF01939">
    <property type="entry name" value="NucS_C"/>
    <property type="match status" value="1"/>
</dbReference>
<accession>A0A1X6ZQR2</accession>
<name>A0A1X6ZQR2_9RHOB</name>
<sequence length="295" mass="32888">MESSKRSRKFSDGIEVENMDGGLLVRQGDEAYVARKWQLSLATEELIETAIGSGLGCMIRDDHPRRNSRWPNPRGVVYLAFSTTSSNQWSLAIDTFNPAHGDYSAAVFNGKYQTQFIGAGIPFKFESRNKGSGHLVVARQDVIKTLQALSEFDHSVLALNRTTHDGEGFTTEYVLQRQILSNWKQTPWGDRYDVVQDEFPVDGGLTSRRIDILAHDRATGDWLIIELKRAEANIAAVHQVSEYLLALGKRDDFSLGRLDGVLVAERISPAVRGIAANEGVSAYEAIWPFKFIQVA</sequence>
<dbReference type="Proteomes" id="UP000194012">
    <property type="component" value="Unassembled WGS sequence"/>
</dbReference>
<evidence type="ECO:0000259" key="1">
    <source>
        <dbReference type="Pfam" id="PF01939"/>
    </source>
</evidence>
<feature type="domain" description="Endonuclease NucS C-terminal" evidence="1">
    <location>
        <begin position="192"/>
        <end position="281"/>
    </location>
</feature>
<reference evidence="3" key="1">
    <citation type="submission" date="2017-03" db="EMBL/GenBank/DDBJ databases">
        <authorList>
            <person name="Rodrigo-Torres L."/>
            <person name="Arahal R.D."/>
            <person name="Lucena T."/>
        </authorList>
    </citation>
    <scope>NUCLEOTIDE SEQUENCE [LARGE SCALE GENOMIC DNA]</scope>
    <source>
        <strain evidence="3">CECT 8370</strain>
    </source>
</reference>
<dbReference type="AlphaFoldDB" id="A0A1X6ZQR2"/>
<dbReference type="RefSeq" id="WP_085827675.1">
    <property type="nucleotide sequence ID" value="NZ_FWFJ01000027.1"/>
</dbReference>
<dbReference type="OrthoDB" id="7722761at2"/>